<evidence type="ECO:0000313" key="2">
    <source>
        <dbReference type="Proteomes" id="UP001501729"/>
    </source>
</evidence>
<reference evidence="1 2" key="1">
    <citation type="journal article" date="2019" name="Int. J. Syst. Evol. Microbiol.">
        <title>The Global Catalogue of Microorganisms (GCM) 10K type strain sequencing project: providing services to taxonomists for standard genome sequencing and annotation.</title>
        <authorList>
            <consortium name="The Broad Institute Genomics Platform"/>
            <consortium name="The Broad Institute Genome Sequencing Center for Infectious Disease"/>
            <person name="Wu L."/>
            <person name="Ma J."/>
        </authorList>
    </citation>
    <scope>NUCLEOTIDE SEQUENCE [LARGE SCALE GENOMIC DNA]</scope>
    <source>
        <strain evidence="1 2">JCM 17504</strain>
    </source>
</reference>
<dbReference type="EMBL" id="BAABKX010000012">
    <property type="protein sequence ID" value="GAA5052425.1"/>
    <property type="molecule type" value="Genomic_DNA"/>
</dbReference>
<dbReference type="Proteomes" id="UP001501729">
    <property type="component" value="Unassembled WGS sequence"/>
</dbReference>
<dbReference type="AlphaFoldDB" id="A0AAV3UIU5"/>
<evidence type="ECO:0008006" key="3">
    <source>
        <dbReference type="Google" id="ProtNLM"/>
    </source>
</evidence>
<evidence type="ECO:0000313" key="1">
    <source>
        <dbReference type="EMBL" id="GAA5052425.1"/>
    </source>
</evidence>
<gene>
    <name evidence="1" type="ORF">GCM10025751_28620</name>
</gene>
<proteinExistence type="predicted"/>
<dbReference type="RefSeq" id="WP_227773365.1">
    <property type="nucleotide sequence ID" value="NZ_BAABKX010000012.1"/>
</dbReference>
<keyword evidence="2" id="KW-1185">Reference proteome</keyword>
<name>A0AAV3UIU5_9EURY</name>
<dbReference type="GeneID" id="68613551"/>
<comment type="caution">
    <text evidence="1">The sequence shown here is derived from an EMBL/GenBank/DDBJ whole genome shotgun (WGS) entry which is preliminary data.</text>
</comment>
<protein>
    <recommendedName>
        <fullName evidence="3">ATP-binding protein</fullName>
    </recommendedName>
</protein>
<sequence>MTDVNFPLSGSTLIVGPSQVGKTRLTALALNAWIETESVEGVVVLEFAPEVEHNGCLLGGRLDRYTTIPDGVWCAILDAHAPRTDSETDEESVALARDNAERAERILDEAPKPRVVFVNDSTIPFQHAGSDLQKFTTYCAHAECVVMNAFESNELGTDDPVSRCEREALEILHEWADRTISLE</sequence>
<accession>A0AAV3UIU5</accession>
<organism evidence="1 2">
    <name type="scientific">Haladaptatus pallidirubidus</name>
    <dbReference type="NCBI Taxonomy" id="1008152"/>
    <lineage>
        <taxon>Archaea</taxon>
        <taxon>Methanobacteriati</taxon>
        <taxon>Methanobacteriota</taxon>
        <taxon>Stenosarchaea group</taxon>
        <taxon>Halobacteria</taxon>
        <taxon>Halobacteriales</taxon>
        <taxon>Haladaptataceae</taxon>
        <taxon>Haladaptatus</taxon>
    </lineage>
</organism>